<keyword evidence="3" id="KW-1185">Reference proteome</keyword>
<gene>
    <name evidence="2" type="ORF">CEUSTIGMA_g4244.t1</name>
</gene>
<dbReference type="AlphaFoldDB" id="A0A250X145"/>
<accession>A0A250X145</accession>
<feature type="region of interest" description="Disordered" evidence="1">
    <location>
        <begin position="8"/>
        <end position="27"/>
    </location>
</feature>
<dbReference type="EMBL" id="BEGY01000020">
    <property type="protein sequence ID" value="GAX76798.1"/>
    <property type="molecule type" value="Genomic_DNA"/>
</dbReference>
<dbReference type="Proteomes" id="UP000232323">
    <property type="component" value="Unassembled WGS sequence"/>
</dbReference>
<evidence type="ECO:0000256" key="1">
    <source>
        <dbReference type="SAM" id="MobiDB-lite"/>
    </source>
</evidence>
<comment type="caution">
    <text evidence="2">The sequence shown here is derived from an EMBL/GenBank/DDBJ whole genome shotgun (WGS) entry which is preliminary data.</text>
</comment>
<name>A0A250X145_9CHLO</name>
<sequence>MPSALIAHTPSLIGHPSRPRRPASPQVSAIAPRNAVDFFNPLYIEGAMSERAHAYLSLLAESTTTPGAIQKHLIRLIAKGASSANKAAGFIQNPLDSIEDVIADVGSELLLKQLQKNYNSSSDTTTAFRPEADYADPASDNLMRHSHAHKPGANWTKLRRAVLGVGCFKHILKTRDDSCLPSPAVNPIHGKALSLVLSVMMSSVTSTVIAQGTPAIGTSVDLHQFNLNIASEAISRPISAISESHIAESTGTNFCKSFQRAPSITIRSAASGSEGMASMGGMAASTAMKMLRADSKRGADFIDLDKIFGTVLDTVPEAVGPSSAAHQHYTTSAASFQQDILQDHRPWRQQAA</sequence>
<evidence type="ECO:0000313" key="3">
    <source>
        <dbReference type="Proteomes" id="UP000232323"/>
    </source>
</evidence>
<reference evidence="2 3" key="1">
    <citation type="submission" date="2017-08" db="EMBL/GenBank/DDBJ databases">
        <title>Acidophilic green algal genome provides insights into adaptation to an acidic environment.</title>
        <authorList>
            <person name="Hirooka S."/>
            <person name="Hirose Y."/>
            <person name="Kanesaki Y."/>
            <person name="Higuchi S."/>
            <person name="Fujiwara T."/>
            <person name="Onuma R."/>
            <person name="Era A."/>
            <person name="Ohbayashi R."/>
            <person name="Uzuka A."/>
            <person name="Nozaki H."/>
            <person name="Yoshikawa H."/>
            <person name="Miyagishima S.Y."/>
        </authorList>
    </citation>
    <scope>NUCLEOTIDE SEQUENCE [LARGE SCALE GENOMIC DNA]</scope>
    <source>
        <strain evidence="2 3">NIES-2499</strain>
    </source>
</reference>
<evidence type="ECO:0000313" key="2">
    <source>
        <dbReference type="EMBL" id="GAX76798.1"/>
    </source>
</evidence>
<organism evidence="2 3">
    <name type="scientific">Chlamydomonas eustigma</name>
    <dbReference type="NCBI Taxonomy" id="1157962"/>
    <lineage>
        <taxon>Eukaryota</taxon>
        <taxon>Viridiplantae</taxon>
        <taxon>Chlorophyta</taxon>
        <taxon>core chlorophytes</taxon>
        <taxon>Chlorophyceae</taxon>
        <taxon>CS clade</taxon>
        <taxon>Chlamydomonadales</taxon>
        <taxon>Chlamydomonadaceae</taxon>
        <taxon>Chlamydomonas</taxon>
    </lineage>
</organism>
<proteinExistence type="predicted"/>
<protein>
    <submittedName>
        <fullName evidence="2">Uncharacterized protein</fullName>
    </submittedName>
</protein>